<accession>A0ABV5KR21</accession>
<evidence type="ECO:0000259" key="16">
    <source>
        <dbReference type="Pfam" id="PF01583"/>
    </source>
</evidence>
<dbReference type="EMBL" id="JBHMDO010000028">
    <property type="protein sequence ID" value="MFB9327683.1"/>
    <property type="molecule type" value="Genomic_DNA"/>
</dbReference>
<dbReference type="PANTHER" id="PTHR11055:SF1">
    <property type="entry name" value="PAPS SYNTHETASE, ISOFORM D"/>
    <property type="match status" value="1"/>
</dbReference>
<proteinExistence type="inferred from homology"/>
<feature type="region of interest" description="Disordered" evidence="15">
    <location>
        <begin position="1"/>
        <end position="33"/>
    </location>
</feature>
<comment type="similarity">
    <text evidence="4 13 14">Belongs to the APS kinase family.</text>
</comment>
<feature type="compositionally biased region" description="Basic and acidic residues" evidence="15">
    <location>
        <begin position="20"/>
        <end position="33"/>
    </location>
</feature>
<feature type="compositionally biased region" description="Polar residues" evidence="15">
    <location>
        <begin position="1"/>
        <end position="10"/>
    </location>
</feature>
<evidence type="ECO:0000256" key="5">
    <source>
        <dbReference type="ARBA" id="ARBA00012121"/>
    </source>
</evidence>
<keyword evidence="8 13" id="KW-0418">Kinase</keyword>
<dbReference type="Proteomes" id="UP001589747">
    <property type="component" value="Unassembled WGS sequence"/>
</dbReference>
<evidence type="ECO:0000256" key="11">
    <source>
        <dbReference type="ARBA" id="ARBA00031393"/>
    </source>
</evidence>
<dbReference type="GO" id="GO:0004020">
    <property type="term" value="F:adenylylsulfate kinase activity"/>
    <property type="evidence" value="ECO:0007669"/>
    <property type="project" value="UniProtKB-EC"/>
</dbReference>
<comment type="pathway">
    <text evidence="3 13 14">Sulfur metabolism; hydrogen sulfide biosynthesis; sulfite from sulfate: step 2/3.</text>
</comment>
<evidence type="ECO:0000256" key="3">
    <source>
        <dbReference type="ARBA" id="ARBA00004806"/>
    </source>
</evidence>
<protein>
    <recommendedName>
        <fullName evidence="5 13">Adenylyl-sulfate kinase</fullName>
        <ecNumber evidence="5 13">2.7.1.25</ecNumber>
    </recommendedName>
    <alternativeName>
        <fullName evidence="11 13">APS kinase</fullName>
    </alternativeName>
    <alternativeName>
        <fullName evidence="12 13">ATP adenosine-5'-phosphosulfate 3'-phosphotransferase</fullName>
    </alternativeName>
    <alternativeName>
        <fullName evidence="10 13">Adenosine-5'-phosphosulfate kinase</fullName>
    </alternativeName>
</protein>
<dbReference type="Pfam" id="PF01583">
    <property type="entry name" value="APS_kinase"/>
    <property type="match status" value="1"/>
</dbReference>
<dbReference type="InterPro" id="IPR027417">
    <property type="entry name" value="P-loop_NTPase"/>
</dbReference>
<dbReference type="CDD" id="cd02027">
    <property type="entry name" value="APSK"/>
    <property type="match status" value="1"/>
</dbReference>
<dbReference type="SUPFAM" id="SSF52540">
    <property type="entry name" value="P-loop containing nucleoside triphosphate hydrolases"/>
    <property type="match status" value="1"/>
</dbReference>
<reference evidence="17 18" key="1">
    <citation type="submission" date="2024-09" db="EMBL/GenBank/DDBJ databases">
        <authorList>
            <person name="Sun Q."/>
            <person name="Mori K."/>
        </authorList>
    </citation>
    <scope>NUCLEOTIDE SEQUENCE [LARGE SCALE GENOMIC DNA]</scope>
    <source>
        <strain evidence="17 18">TISTR 2452</strain>
    </source>
</reference>
<organism evidence="17 18">
    <name type="scientific">Paenibacillus aurantiacus</name>
    <dbReference type="NCBI Taxonomy" id="1936118"/>
    <lineage>
        <taxon>Bacteria</taxon>
        <taxon>Bacillati</taxon>
        <taxon>Bacillota</taxon>
        <taxon>Bacilli</taxon>
        <taxon>Bacillales</taxon>
        <taxon>Paenibacillaceae</taxon>
        <taxon>Paenibacillus</taxon>
    </lineage>
</organism>
<evidence type="ECO:0000256" key="9">
    <source>
        <dbReference type="ARBA" id="ARBA00022840"/>
    </source>
</evidence>
<dbReference type="EC" id="2.7.1.25" evidence="5 13"/>
<evidence type="ECO:0000256" key="6">
    <source>
        <dbReference type="ARBA" id="ARBA00022679"/>
    </source>
</evidence>
<dbReference type="NCBIfam" id="NF003013">
    <property type="entry name" value="PRK03846.1"/>
    <property type="match status" value="1"/>
</dbReference>
<comment type="catalytic activity">
    <reaction evidence="1 13 14">
        <text>adenosine 5'-phosphosulfate + ATP = 3'-phosphoadenylyl sulfate + ADP + H(+)</text>
        <dbReference type="Rhea" id="RHEA:24152"/>
        <dbReference type="ChEBI" id="CHEBI:15378"/>
        <dbReference type="ChEBI" id="CHEBI:30616"/>
        <dbReference type="ChEBI" id="CHEBI:58243"/>
        <dbReference type="ChEBI" id="CHEBI:58339"/>
        <dbReference type="ChEBI" id="CHEBI:456216"/>
        <dbReference type="EC" id="2.7.1.25"/>
    </reaction>
</comment>
<evidence type="ECO:0000256" key="7">
    <source>
        <dbReference type="ARBA" id="ARBA00022741"/>
    </source>
</evidence>
<sequence length="213" mass="23458">MMPSESNGQDRQAAYGSNIVRHESSVSKEERARRAGHRGGILWFTGLPGSGKSTLAAAVERSLFDRGVQVYLLDGDNVRHGLNGDLGFTREDRRENVRRLGETAKLMVEAGLIVLTACVSPYREEREKARAIIDEGAFVEIYVICAAAECERRDPKGHYKKARAGVIPEFTGISAPYEPPLTPELTVDTETESPEEAAARIVAYLAANGWIRR</sequence>
<dbReference type="NCBIfam" id="TIGR00455">
    <property type="entry name" value="apsK"/>
    <property type="match status" value="1"/>
</dbReference>
<evidence type="ECO:0000256" key="10">
    <source>
        <dbReference type="ARBA" id="ARBA00029724"/>
    </source>
</evidence>
<dbReference type="RefSeq" id="WP_377496243.1">
    <property type="nucleotide sequence ID" value="NZ_JBHMDO010000028.1"/>
</dbReference>
<dbReference type="InterPro" id="IPR002891">
    <property type="entry name" value="APS"/>
</dbReference>
<evidence type="ECO:0000256" key="13">
    <source>
        <dbReference type="HAMAP-Rule" id="MF_00065"/>
    </source>
</evidence>
<evidence type="ECO:0000256" key="2">
    <source>
        <dbReference type="ARBA" id="ARBA00002632"/>
    </source>
</evidence>
<comment type="function">
    <text evidence="2 13 14">Catalyzes the synthesis of activated sulfate.</text>
</comment>
<evidence type="ECO:0000256" key="15">
    <source>
        <dbReference type="SAM" id="MobiDB-lite"/>
    </source>
</evidence>
<evidence type="ECO:0000256" key="4">
    <source>
        <dbReference type="ARBA" id="ARBA00007008"/>
    </source>
</evidence>
<evidence type="ECO:0000256" key="1">
    <source>
        <dbReference type="ARBA" id="ARBA00001823"/>
    </source>
</evidence>
<dbReference type="HAMAP" id="MF_00065">
    <property type="entry name" value="Adenylyl_sulf_kinase"/>
    <property type="match status" value="1"/>
</dbReference>
<feature type="domain" description="APS kinase" evidence="16">
    <location>
        <begin position="39"/>
        <end position="188"/>
    </location>
</feature>
<gene>
    <name evidence="13 17" type="primary">cysC</name>
    <name evidence="17" type="ORF">ACFFSY_17280</name>
</gene>
<keyword evidence="13" id="KW-0597">Phosphoprotein</keyword>
<keyword evidence="9 13" id="KW-0067">ATP-binding</keyword>
<evidence type="ECO:0000256" key="12">
    <source>
        <dbReference type="ARBA" id="ARBA00031464"/>
    </source>
</evidence>
<evidence type="ECO:0000313" key="18">
    <source>
        <dbReference type="Proteomes" id="UP001589747"/>
    </source>
</evidence>
<evidence type="ECO:0000313" key="17">
    <source>
        <dbReference type="EMBL" id="MFB9327683.1"/>
    </source>
</evidence>
<feature type="binding site" evidence="13">
    <location>
        <begin position="46"/>
        <end position="53"/>
    </location>
    <ligand>
        <name>ATP</name>
        <dbReference type="ChEBI" id="CHEBI:30616"/>
    </ligand>
</feature>
<keyword evidence="7 13" id="KW-0547">Nucleotide-binding</keyword>
<evidence type="ECO:0000256" key="14">
    <source>
        <dbReference type="RuleBase" id="RU004347"/>
    </source>
</evidence>
<evidence type="ECO:0000256" key="8">
    <source>
        <dbReference type="ARBA" id="ARBA00022777"/>
    </source>
</evidence>
<dbReference type="PANTHER" id="PTHR11055">
    <property type="entry name" value="BIFUNCTIONAL 3'-PHOSPHOADENOSINE 5'-PHOSPHOSULFATE SYNTHASE"/>
    <property type="match status" value="1"/>
</dbReference>
<comment type="caution">
    <text evidence="17">The sequence shown here is derived from an EMBL/GenBank/DDBJ whole genome shotgun (WGS) entry which is preliminary data.</text>
</comment>
<keyword evidence="6 13" id="KW-0808">Transferase</keyword>
<dbReference type="Gene3D" id="3.40.50.300">
    <property type="entry name" value="P-loop containing nucleotide triphosphate hydrolases"/>
    <property type="match status" value="1"/>
</dbReference>
<feature type="active site" description="Phosphoserine intermediate" evidence="13">
    <location>
        <position position="120"/>
    </location>
</feature>
<keyword evidence="18" id="KW-1185">Reference proteome</keyword>
<name>A0ABV5KR21_9BACL</name>
<dbReference type="InterPro" id="IPR059117">
    <property type="entry name" value="APS_kinase_dom"/>
</dbReference>